<organism evidence="10 11">
    <name type="scientific">Paenibacillus albilobatus</name>
    <dbReference type="NCBI Taxonomy" id="2716884"/>
    <lineage>
        <taxon>Bacteria</taxon>
        <taxon>Bacillati</taxon>
        <taxon>Bacillota</taxon>
        <taxon>Bacilli</taxon>
        <taxon>Bacillales</taxon>
        <taxon>Paenibacillaceae</taxon>
        <taxon>Paenibacillus</taxon>
    </lineage>
</organism>
<comment type="subcellular location">
    <subcellularLocation>
        <location evidence="1">Cell membrane</location>
        <topology evidence="1">Multi-pass membrane protein</topology>
    </subcellularLocation>
</comment>
<feature type="transmembrane region" description="Helical" evidence="8">
    <location>
        <begin position="189"/>
        <end position="211"/>
    </location>
</feature>
<evidence type="ECO:0000256" key="5">
    <source>
        <dbReference type="ARBA" id="ARBA00022692"/>
    </source>
</evidence>
<dbReference type="Gene3D" id="1.20.1250.20">
    <property type="entry name" value="MFS general substrate transporter like domains"/>
    <property type="match status" value="1"/>
</dbReference>
<protein>
    <submittedName>
        <fullName evidence="10">MFS transporter</fullName>
    </submittedName>
</protein>
<reference evidence="10" key="1">
    <citation type="submission" date="2021-03" db="EMBL/GenBank/DDBJ databases">
        <title>Antimicrobial resistance genes in bacteria isolated from Japanese honey, and their potential for conferring macrolide and lincosamide resistance in the American foulbrood pathogen Paenibacillus larvae.</title>
        <authorList>
            <person name="Okamoto M."/>
            <person name="Kumagai M."/>
            <person name="Kanamori H."/>
            <person name="Takamatsu D."/>
        </authorList>
    </citation>
    <scope>NUCLEOTIDE SEQUENCE</scope>
    <source>
        <strain evidence="10">J2TS6</strain>
    </source>
</reference>
<dbReference type="Proteomes" id="UP000679779">
    <property type="component" value="Unassembled WGS sequence"/>
</dbReference>
<feature type="transmembrane region" description="Helical" evidence="8">
    <location>
        <begin position="389"/>
        <end position="409"/>
    </location>
</feature>
<keyword evidence="4" id="KW-1003">Cell membrane</keyword>
<evidence type="ECO:0000256" key="2">
    <source>
        <dbReference type="ARBA" id="ARBA00008537"/>
    </source>
</evidence>
<evidence type="ECO:0000259" key="9">
    <source>
        <dbReference type="PROSITE" id="PS50850"/>
    </source>
</evidence>
<dbReference type="PRINTS" id="PR01036">
    <property type="entry name" value="TCRTETB"/>
</dbReference>
<dbReference type="Pfam" id="PF07690">
    <property type="entry name" value="MFS_1"/>
    <property type="match status" value="1"/>
</dbReference>
<evidence type="ECO:0000313" key="11">
    <source>
        <dbReference type="Proteomes" id="UP000679779"/>
    </source>
</evidence>
<feature type="transmembrane region" description="Helical" evidence="8">
    <location>
        <begin position="429"/>
        <end position="455"/>
    </location>
</feature>
<feature type="transmembrane region" description="Helical" evidence="8">
    <location>
        <begin position="290"/>
        <end position="313"/>
    </location>
</feature>
<dbReference type="GO" id="GO:0022857">
    <property type="term" value="F:transmembrane transporter activity"/>
    <property type="evidence" value="ECO:0007669"/>
    <property type="project" value="InterPro"/>
</dbReference>
<feature type="transmembrane region" description="Helical" evidence="8">
    <location>
        <begin position="159"/>
        <end position="177"/>
    </location>
</feature>
<sequence length="476" mass="50724">MKKIVASLLAVVIGTFMVILDSTVVNIAIPTLVDYFDSSLRILQWSVTAYTLSLSAVIPLAGWMSDKLGAKRVFLVSIGLFTAGSVLCAIAHTPQQLIFFRILQGLGGGMVSPIGMAMVYRIAPPEKRGSIIGMFGIPMLLAPALGPVLSGWLVEYASWQWIFLINLPVGIVGIVIGNKFLPSFPKHEAPALDIAGMILGPFAFALITFGISEGSVSWTSTRTLSGLIIGGAALACFIISCLMKKQPLLELRVFKSSDFTRGIAASWIMQTALFGTVLLFPLLLQQVKHYSPLATGLILLPQAAGSMIFMPLAGRMFDKVGARPPLIAGMILISSGLFAMSFLRPDTPLAYMMATLFFLGSGMGLSMMSLNTHVLNATPPHLVSRVTPLTSASQQVVTSLAIAGFTGYLSSRMTANLNQISVEKSPLEAGITSFAETFFAAACIACAGLLLSFFIRKPKLAKTEMAGSVLTDDAEL</sequence>
<feature type="transmembrane region" description="Helical" evidence="8">
    <location>
        <begin position="223"/>
        <end position="243"/>
    </location>
</feature>
<keyword evidence="7 8" id="KW-0472">Membrane</keyword>
<keyword evidence="5 8" id="KW-0812">Transmembrane</keyword>
<feature type="domain" description="Major facilitator superfamily (MFS) profile" evidence="9">
    <location>
        <begin position="7"/>
        <end position="460"/>
    </location>
</feature>
<dbReference type="CDD" id="cd17503">
    <property type="entry name" value="MFS_LmrB_MDR_like"/>
    <property type="match status" value="1"/>
</dbReference>
<feature type="transmembrane region" description="Helical" evidence="8">
    <location>
        <begin position="42"/>
        <end position="61"/>
    </location>
</feature>
<evidence type="ECO:0000256" key="4">
    <source>
        <dbReference type="ARBA" id="ARBA00022475"/>
    </source>
</evidence>
<evidence type="ECO:0000256" key="6">
    <source>
        <dbReference type="ARBA" id="ARBA00022989"/>
    </source>
</evidence>
<dbReference type="EMBL" id="BORQ01000010">
    <property type="protein sequence ID" value="GIO34484.1"/>
    <property type="molecule type" value="Genomic_DNA"/>
</dbReference>
<evidence type="ECO:0000256" key="7">
    <source>
        <dbReference type="ARBA" id="ARBA00023136"/>
    </source>
</evidence>
<keyword evidence="6 8" id="KW-1133">Transmembrane helix</keyword>
<dbReference type="PANTHER" id="PTHR42718">
    <property type="entry name" value="MAJOR FACILITATOR SUPERFAMILY MULTIDRUG TRANSPORTER MFSC"/>
    <property type="match status" value="1"/>
</dbReference>
<feature type="transmembrane region" description="Helical" evidence="8">
    <location>
        <begin position="349"/>
        <end position="368"/>
    </location>
</feature>
<comment type="caution">
    <text evidence="10">The sequence shown here is derived from an EMBL/GenBank/DDBJ whole genome shotgun (WGS) entry which is preliminary data.</text>
</comment>
<evidence type="ECO:0000256" key="3">
    <source>
        <dbReference type="ARBA" id="ARBA00022448"/>
    </source>
</evidence>
<feature type="transmembrane region" description="Helical" evidence="8">
    <location>
        <begin position="325"/>
        <end position="343"/>
    </location>
</feature>
<accession>A0A919XMI6</accession>
<dbReference type="GO" id="GO:0005886">
    <property type="term" value="C:plasma membrane"/>
    <property type="evidence" value="ECO:0007669"/>
    <property type="project" value="UniProtKB-SubCell"/>
</dbReference>
<evidence type="ECO:0000256" key="1">
    <source>
        <dbReference type="ARBA" id="ARBA00004651"/>
    </source>
</evidence>
<dbReference type="Gene3D" id="1.20.1720.10">
    <property type="entry name" value="Multidrug resistance protein D"/>
    <property type="match status" value="1"/>
</dbReference>
<dbReference type="NCBIfam" id="TIGR00711">
    <property type="entry name" value="efflux_EmrB"/>
    <property type="match status" value="1"/>
</dbReference>
<dbReference type="PANTHER" id="PTHR42718:SF9">
    <property type="entry name" value="MAJOR FACILITATOR SUPERFAMILY MULTIDRUG TRANSPORTER MFSC"/>
    <property type="match status" value="1"/>
</dbReference>
<dbReference type="InterPro" id="IPR036259">
    <property type="entry name" value="MFS_trans_sf"/>
</dbReference>
<dbReference type="InterPro" id="IPR004638">
    <property type="entry name" value="EmrB-like"/>
</dbReference>
<feature type="transmembrane region" description="Helical" evidence="8">
    <location>
        <begin position="73"/>
        <end position="92"/>
    </location>
</feature>
<dbReference type="InterPro" id="IPR020846">
    <property type="entry name" value="MFS_dom"/>
</dbReference>
<gene>
    <name evidence="10" type="ORF">J2TS6_56250</name>
</gene>
<dbReference type="AlphaFoldDB" id="A0A919XMI6"/>
<dbReference type="SUPFAM" id="SSF103473">
    <property type="entry name" value="MFS general substrate transporter"/>
    <property type="match status" value="1"/>
</dbReference>
<keyword evidence="3" id="KW-0813">Transport</keyword>
<feature type="transmembrane region" description="Helical" evidence="8">
    <location>
        <begin position="98"/>
        <end position="120"/>
    </location>
</feature>
<dbReference type="PROSITE" id="PS50850">
    <property type="entry name" value="MFS"/>
    <property type="match status" value="1"/>
</dbReference>
<evidence type="ECO:0000313" key="10">
    <source>
        <dbReference type="EMBL" id="GIO34484.1"/>
    </source>
</evidence>
<dbReference type="InterPro" id="IPR011701">
    <property type="entry name" value="MFS"/>
</dbReference>
<evidence type="ECO:0000256" key="8">
    <source>
        <dbReference type="SAM" id="Phobius"/>
    </source>
</evidence>
<name>A0A919XMI6_9BACL</name>
<feature type="transmembrane region" description="Helical" evidence="8">
    <location>
        <begin position="132"/>
        <end position="153"/>
    </location>
</feature>
<comment type="similarity">
    <text evidence="2">Belongs to the major facilitator superfamily. EmrB family.</text>
</comment>
<feature type="transmembrane region" description="Helical" evidence="8">
    <location>
        <begin position="264"/>
        <end position="284"/>
    </location>
</feature>
<keyword evidence="11" id="KW-1185">Reference proteome</keyword>
<proteinExistence type="inferred from homology"/>